<dbReference type="AlphaFoldDB" id="A0AAV2D8A8"/>
<evidence type="ECO:0000313" key="3">
    <source>
        <dbReference type="Proteomes" id="UP001497516"/>
    </source>
</evidence>
<evidence type="ECO:0000259" key="1">
    <source>
        <dbReference type="PROSITE" id="PS50878"/>
    </source>
</evidence>
<protein>
    <recommendedName>
        <fullName evidence="1">Reverse transcriptase domain-containing protein</fullName>
    </recommendedName>
</protein>
<dbReference type="PANTHER" id="PTHR33116">
    <property type="entry name" value="REVERSE TRANSCRIPTASE ZINC-BINDING DOMAIN-CONTAINING PROTEIN-RELATED-RELATED"/>
    <property type="match status" value="1"/>
</dbReference>
<dbReference type="PROSITE" id="PS50878">
    <property type="entry name" value="RT_POL"/>
    <property type="match status" value="1"/>
</dbReference>
<dbReference type="Proteomes" id="UP001497516">
    <property type="component" value="Chromosome 2"/>
</dbReference>
<keyword evidence="3" id="KW-1185">Reference proteome</keyword>
<reference evidence="2 3" key="1">
    <citation type="submission" date="2024-04" db="EMBL/GenBank/DDBJ databases">
        <authorList>
            <person name="Fracassetti M."/>
        </authorList>
    </citation>
    <scope>NUCLEOTIDE SEQUENCE [LARGE SCALE GENOMIC DNA]</scope>
</reference>
<dbReference type="Pfam" id="PF00078">
    <property type="entry name" value="RVT_1"/>
    <property type="match status" value="1"/>
</dbReference>
<proteinExistence type="predicted"/>
<feature type="domain" description="Reverse transcriptase" evidence="1">
    <location>
        <begin position="1"/>
        <end position="160"/>
    </location>
</feature>
<dbReference type="EMBL" id="OZ034815">
    <property type="protein sequence ID" value="CAL1369893.1"/>
    <property type="molecule type" value="Genomic_DNA"/>
</dbReference>
<accession>A0AAV2D8A8</accession>
<sequence length="374" mass="42482">MGFNHRFQKWIKGIVSHSKLSVLVNGEETGFFGMERGLKQVDSLSPFLFNLVMDIHEFMLEQANSAGLISGFCMDETSQRGEVSHILYADDAIVFCDATESEIKNLLAVLLCFQQVSGLRINLEKSNLFPVGEVQQLERLADLLCCDWKFLPTTYLGLPLGASPVASSSWNPLINRIQLRLEGWKGSLLSFGGRIVLAKACLASFLTYMCSFFLAPLHVVKTIERIQCSFIWSGNNDQKKFHLVSWDRCKRPRELGGLGIHDLHRHNIALLSKWCWKFAKEESWWKRLMIAKYPNVDSKWSPGKPFNSAGCSPWSQIYKLKGEFCKYAVISPGNTGEGISFWKDRWIREITLADCFPRVVAAAENPRTRLLISF</sequence>
<dbReference type="InterPro" id="IPR000477">
    <property type="entry name" value="RT_dom"/>
</dbReference>
<dbReference type="PANTHER" id="PTHR33116:SF78">
    <property type="entry name" value="OS12G0587133 PROTEIN"/>
    <property type="match status" value="1"/>
</dbReference>
<dbReference type="InterPro" id="IPR043502">
    <property type="entry name" value="DNA/RNA_pol_sf"/>
</dbReference>
<dbReference type="SUPFAM" id="SSF56672">
    <property type="entry name" value="DNA/RNA polymerases"/>
    <property type="match status" value="1"/>
</dbReference>
<organism evidence="2 3">
    <name type="scientific">Linum trigynum</name>
    <dbReference type="NCBI Taxonomy" id="586398"/>
    <lineage>
        <taxon>Eukaryota</taxon>
        <taxon>Viridiplantae</taxon>
        <taxon>Streptophyta</taxon>
        <taxon>Embryophyta</taxon>
        <taxon>Tracheophyta</taxon>
        <taxon>Spermatophyta</taxon>
        <taxon>Magnoliopsida</taxon>
        <taxon>eudicotyledons</taxon>
        <taxon>Gunneridae</taxon>
        <taxon>Pentapetalae</taxon>
        <taxon>rosids</taxon>
        <taxon>fabids</taxon>
        <taxon>Malpighiales</taxon>
        <taxon>Linaceae</taxon>
        <taxon>Linum</taxon>
    </lineage>
</organism>
<evidence type="ECO:0000313" key="2">
    <source>
        <dbReference type="EMBL" id="CAL1369893.1"/>
    </source>
</evidence>
<name>A0AAV2D8A8_9ROSI</name>
<gene>
    <name evidence="2" type="ORF">LTRI10_LOCUS12265</name>
</gene>